<keyword evidence="1" id="KW-0560">Oxidoreductase</keyword>
<keyword evidence="3" id="KW-1185">Reference proteome</keyword>
<dbReference type="InterPro" id="IPR036010">
    <property type="entry name" value="2Fe-2S_ferredoxin-like_sf"/>
</dbReference>
<evidence type="ECO:0000256" key="1">
    <source>
        <dbReference type="ARBA" id="ARBA00023002"/>
    </source>
</evidence>
<dbReference type="Gene3D" id="3.10.20.440">
    <property type="entry name" value="2Fe-2S iron-sulphur cluster binding domain, sarcosine oxidase, alpha subunit, N-terminal domain"/>
    <property type="match status" value="1"/>
</dbReference>
<dbReference type="GO" id="GO:0051536">
    <property type="term" value="F:iron-sulfur cluster binding"/>
    <property type="evidence" value="ECO:0007669"/>
    <property type="project" value="InterPro"/>
</dbReference>
<gene>
    <name evidence="2" type="ORF">H7993_03055</name>
</gene>
<dbReference type="SUPFAM" id="SSF54292">
    <property type="entry name" value="2Fe-2S ferredoxin-like"/>
    <property type="match status" value="1"/>
</dbReference>
<sequence>MPIEAPRRAPLFQSVAGESRSSRSVTFSFNGEALSVPPGISVAAALLMSGIERFRATPVSESPRAPYCMMGVCFECLVSIDGVPNRQSCLIDVVDGMQVRSQEGARDLQFEVPSVSVLEVQP</sequence>
<comment type="caution">
    <text evidence="2">The sequence shown here is derived from an EMBL/GenBank/DDBJ whole genome shotgun (WGS) entry which is preliminary data.</text>
</comment>
<protein>
    <submittedName>
        <fullName evidence="2">(2Fe-2S)-binding protein</fullName>
    </submittedName>
</protein>
<accession>A0A7X1G3V1</accession>
<dbReference type="AlphaFoldDB" id="A0A7X1G3V1"/>
<organism evidence="2 3">
    <name type="scientific">Pseudomonas baltica</name>
    <dbReference type="NCBI Taxonomy" id="2762576"/>
    <lineage>
        <taxon>Bacteria</taxon>
        <taxon>Pseudomonadati</taxon>
        <taxon>Pseudomonadota</taxon>
        <taxon>Gammaproteobacteria</taxon>
        <taxon>Pseudomonadales</taxon>
        <taxon>Pseudomonadaceae</taxon>
        <taxon>Pseudomonas</taxon>
    </lineage>
</organism>
<dbReference type="Pfam" id="PF13510">
    <property type="entry name" value="Fer2_4"/>
    <property type="match status" value="1"/>
</dbReference>
<dbReference type="Proteomes" id="UP000546173">
    <property type="component" value="Unassembled WGS sequence"/>
</dbReference>
<dbReference type="GO" id="GO:0016491">
    <property type="term" value="F:oxidoreductase activity"/>
    <property type="evidence" value="ECO:0007669"/>
    <property type="project" value="UniProtKB-KW"/>
</dbReference>
<name>A0A7X1G3V1_9PSED</name>
<dbReference type="InterPro" id="IPR042204">
    <property type="entry name" value="2Fe-2S-bd_N"/>
</dbReference>
<proteinExistence type="predicted"/>
<dbReference type="RefSeq" id="WP_185793399.1">
    <property type="nucleotide sequence ID" value="NZ_JACMYH010000001.1"/>
</dbReference>
<reference evidence="2 3" key="1">
    <citation type="submission" date="2020-08" db="EMBL/GenBank/DDBJ databases">
        <title>Pseudomonas sp. nov.</title>
        <authorList>
            <person name="Gieschler S."/>
            <person name="Fiedler G."/>
            <person name="Brinks E."/>
            <person name="Boehnlein C."/>
            <person name="Franz C.M.A.P."/>
            <person name="Kabisch J."/>
        </authorList>
    </citation>
    <scope>NUCLEOTIDE SEQUENCE [LARGE SCALE GENOMIC DNA]</scope>
    <source>
        <strain evidence="2 3">MBT-2</strain>
    </source>
</reference>
<evidence type="ECO:0000313" key="2">
    <source>
        <dbReference type="EMBL" id="MBC2677359.1"/>
    </source>
</evidence>
<dbReference type="EMBL" id="JACMYH010000001">
    <property type="protein sequence ID" value="MBC2677359.1"/>
    <property type="molecule type" value="Genomic_DNA"/>
</dbReference>
<evidence type="ECO:0000313" key="3">
    <source>
        <dbReference type="Proteomes" id="UP000546173"/>
    </source>
</evidence>